<feature type="signal peptide" evidence="5">
    <location>
        <begin position="1"/>
        <end position="24"/>
    </location>
</feature>
<dbReference type="Gene3D" id="1.10.760.10">
    <property type="entry name" value="Cytochrome c-like domain"/>
    <property type="match status" value="1"/>
</dbReference>
<keyword evidence="2" id="KW-0479">Metal-binding</keyword>
<evidence type="ECO:0000256" key="3">
    <source>
        <dbReference type="ARBA" id="ARBA00023004"/>
    </source>
</evidence>
<dbReference type="HOGENOM" id="CLU_101159_0_0_5"/>
<evidence type="ECO:0000256" key="5">
    <source>
        <dbReference type="SAM" id="SignalP"/>
    </source>
</evidence>
<dbReference type="Proteomes" id="UP000018542">
    <property type="component" value="Chromosome"/>
</dbReference>
<keyword evidence="8" id="KW-1185">Reference proteome</keyword>
<dbReference type="KEGG" id="hni:W911_01395"/>
<keyword evidence="5" id="KW-0732">Signal</keyword>
<evidence type="ECO:0000313" key="8">
    <source>
        <dbReference type="Proteomes" id="UP000018542"/>
    </source>
</evidence>
<sequence length="130" mass="14062">MNELPARFSRLAAMLLVATTTLMALTAPATSGGTSPETDQPTASGEPPFDLADPKRIKAGEETFNATCASYCHGQNPTLFIDRTGLSEEYVYDTIRDGGKGATPMPPWGDVFTQEEIWELVAYIKSLGSW</sequence>
<dbReference type="AlphaFoldDB" id="V5S9Q8"/>
<proteinExistence type="predicted"/>
<accession>V5S9Q8</accession>
<evidence type="ECO:0000259" key="6">
    <source>
        <dbReference type="Pfam" id="PF13442"/>
    </source>
</evidence>
<evidence type="ECO:0000256" key="2">
    <source>
        <dbReference type="ARBA" id="ARBA00022723"/>
    </source>
</evidence>
<dbReference type="GO" id="GO:0020037">
    <property type="term" value="F:heme binding"/>
    <property type="evidence" value="ECO:0007669"/>
    <property type="project" value="InterPro"/>
</dbReference>
<dbReference type="STRING" id="1029756.W911_01395"/>
<dbReference type="InterPro" id="IPR009056">
    <property type="entry name" value="Cyt_c-like_dom"/>
</dbReference>
<organism evidence="7 8">
    <name type="scientific">Hyphomicrobium nitrativorans NL23</name>
    <dbReference type="NCBI Taxonomy" id="1029756"/>
    <lineage>
        <taxon>Bacteria</taxon>
        <taxon>Pseudomonadati</taxon>
        <taxon>Pseudomonadota</taxon>
        <taxon>Alphaproteobacteria</taxon>
        <taxon>Hyphomicrobiales</taxon>
        <taxon>Hyphomicrobiaceae</taxon>
        <taxon>Hyphomicrobium</taxon>
    </lineage>
</organism>
<dbReference type="PATRIC" id="fig|1029756.8.peg.294"/>
<protein>
    <recommendedName>
        <fullName evidence="6">Cytochrome c domain-containing protein</fullName>
    </recommendedName>
</protein>
<evidence type="ECO:0000256" key="1">
    <source>
        <dbReference type="ARBA" id="ARBA00022617"/>
    </source>
</evidence>
<evidence type="ECO:0000313" key="7">
    <source>
        <dbReference type="EMBL" id="AHB47353.1"/>
    </source>
</evidence>
<feature type="domain" description="Cytochrome c" evidence="6">
    <location>
        <begin position="57"/>
        <end position="124"/>
    </location>
</feature>
<feature type="region of interest" description="Disordered" evidence="4">
    <location>
        <begin position="27"/>
        <end position="53"/>
    </location>
</feature>
<dbReference type="RefSeq" id="WP_023785717.1">
    <property type="nucleotide sequence ID" value="NC_022997.1"/>
</dbReference>
<dbReference type="GO" id="GO:0046872">
    <property type="term" value="F:metal ion binding"/>
    <property type="evidence" value="ECO:0007669"/>
    <property type="project" value="UniProtKB-KW"/>
</dbReference>
<name>V5S9Q8_9HYPH</name>
<feature type="compositionally biased region" description="Polar residues" evidence="4">
    <location>
        <begin position="31"/>
        <end position="43"/>
    </location>
</feature>
<gene>
    <name evidence="7" type="ORF">W911_01395</name>
</gene>
<feature type="chain" id="PRO_5004740534" description="Cytochrome c domain-containing protein" evidence="5">
    <location>
        <begin position="25"/>
        <end position="130"/>
    </location>
</feature>
<reference evidence="7 8" key="1">
    <citation type="journal article" date="2014" name="Genome Announc.">
        <title>Complete Genome Sequence of Hyphomicrobium nitrativorans Strain NL23, a Denitrifying Bacterium Isolated from Biofilm of a Methanol-Fed Denitrification System Treating Seawater at the Montreal Biodome.</title>
        <authorList>
            <person name="Martineau C."/>
            <person name="Villeneuve C."/>
            <person name="Mauffrey F."/>
            <person name="Villemur R."/>
        </authorList>
    </citation>
    <scope>NUCLEOTIDE SEQUENCE [LARGE SCALE GENOMIC DNA]</scope>
    <source>
        <strain evidence="7">NL23</strain>
    </source>
</reference>
<dbReference type="SUPFAM" id="SSF46626">
    <property type="entry name" value="Cytochrome c"/>
    <property type="match status" value="1"/>
</dbReference>
<keyword evidence="3" id="KW-0408">Iron</keyword>
<dbReference type="GO" id="GO:0009055">
    <property type="term" value="F:electron transfer activity"/>
    <property type="evidence" value="ECO:0007669"/>
    <property type="project" value="InterPro"/>
</dbReference>
<evidence type="ECO:0000256" key="4">
    <source>
        <dbReference type="SAM" id="MobiDB-lite"/>
    </source>
</evidence>
<dbReference type="EMBL" id="CP006912">
    <property type="protein sequence ID" value="AHB47353.1"/>
    <property type="molecule type" value="Genomic_DNA"/>
</dbReference>
<dbReference type="InterPro" id="IPR036909">
    <property type="entry name" value="Cyt_c-like_dom_sf"/>
</dbReference>
<keyword evidence="1" id="KW-0349">Heme</keyword>
<dbReference type="Pfam" id="PF13442">
    <property type="entry name" value="Cytochrome_CBB3"/>
    <property type="match status" value="1"/>
</dbReference>